<dbReference type="GO" id="GO:0031501">
    <property type="term" value="C:mannosyltransferase complex"/>
    <property type="evidence" value="ECO:0007669"/>
    <property type="project" value="TreeGrafter"/>
</dbReference>
<comment type="caution">
    <text evidence="13">The sequence shown here is derived from an EMBL/GenBank/DDBJ whole genome shotgun (WGS) entry which is preliminary data.</text>
</comment>
<keyword evidence="11 12" id="KW-0472">Membrane</keyword>
<keyword evidence="10 12" id="KW-1133">Transmembrane helix</keyword>
<organism evidence="13 14">
    <name type="scientific">Geranomyces variabilis</name>
    <dbReference type="NCBI Taxonomy" id="109894"/>
    <lineage>
        <taxon>Eukaryota</taxon>
        <taxon>Fungi</taxon>
        <taxon>Fungi incertae sedis</taxon>
        <taxon>Chytridiomycota</taxon>
        <taxon>Chytridiomycota incertae sedis</taxon>
        <taxon>Chytridiomycetes</taxon>
        <taxon>Spizellomycetales</taxon>
        <taxon>Powellomycetaceae</taxon>
        <taxon>Geranomyces</taxon>
    </lineage>
</organism>
<comment type="function">
    <text evidence="12">Mannosyltransferase involved in glycosylphosphatidylinositol-anchor biosynthesis.</text>
</comment>
<evidence type="ECO:0000256" key="10">
    <source>
        <dbReference type="ARBA" id="ARBA00022989"/>
    </source>
</evidence>
<evidence type="ECO:0000256" key="2">
    <source>
        <dbReference type="ARBA" id="ARBA00004687"/>
    </source>
</evidence>
<dbReference type="Proteomes" id="UP001212152">
    <property type="component" value="Unassembled WGS sequence"/>
</dbReference>
<comment type="similarity">
    <text evidence="3 12">Belongs to the PIGV family.</text>
</comment>
<evidence type="ECO:0000256" key="3">
    <source>
        <dbReference type="ARBA" id="ARBA00008698"/>
    </source>
</evidence>
<evidence type="ECO:0000313" key="14">
    <source>
        <dbReference type="Proteomes" id="UP001212152"/>
    </source>
</evidence>
<dbReference type="GO" id="GO:0000009">
    <property type="term" value="F:alpha-1,6-mannosyltransferase activity"/>
    <property type="evidence" value="ECO:0007669"/>
    <property type="project" value="InterPro"/>
</dbReference>
<keyword evidence="8 12" id="KW-0812">Transmembrane</keyword>
<gene>
    <name evidence="13" type="ORF">HDU87_005964</name>
</gene>
<keyword evidence="7 12" id="KW-0808">Transferase</keyword>
<reference evidence="13" key="1">
    <citation type="submission" date="2020-05" db="EMBL/GenBank/DDBJ databases">
        <title>Phylogenomic resolution of chytrid fungi.</title>
        <authorList>
            <person name="Stajich J.E."/>
            <person name="Amses K."/>
            <person name="Simmons R."/>
            <person name="Seto K."/>
            <person name="Myers J."/>
            <person name="Bonds A."/>
            <person name="Quandt C.A."/>
            <person name="Barry K."/>
            <person name="Liu P."/>
            <person name="Grigoriev I."/>
            <person name="Longcore J.E."/>
            <person name="James T.Y."/>
        </authorList>
    </citation>
    <scope>NUCLEOTIDE SEQUENCE</scope>
    <source>
        <strain evidence="13">JEL0379</strain>
    </source>
</reference>
<evidence type="ECO:0000256" key="5">
    <source>
        <dbReference type="ARBA" id="ARBA00022502"/>
    </source>
</evidence>
<dbReference type="GO" id="GO:0006506">
    <property type="term" value="P:GPI anchor biosynthetic process"/>
    <property type="evidence" value="ECO:0007669"/>
    <property type="project" value="UniProtKB-KW"/>
</dbReference>
<dbReference type="Pfam" id="PF04188">
    <property type="entry name" value="Mannosyl_trans2"/>
    <property type="match status" value="1"/>
</dbReference>
<evidence type="ECO:0000256" key="1">
    <source>
        <dbReference type="ARBA" id="ARBA00004477"/>
    </source>
</evidence>
<dbReference type="InterPro" id="IPR007315">
    <property type="entry name" value="PIG-V/Gpi18"/>
</dbReference>
<feature type="transmembrane region" description="Helical" evidence="12">
    <location>
        <begin position="47"/>
        <end position="66"/>
    </location>
</feature>
<dbReference type="AlphaFoldDB" id="A0AAD5XU15"/>
<comment type="subcellular location">
    <subcellularLocation>
        <location evidence="1 12">Endoplasmic reticulum membrane</location>
        <topology evidence="1 12">Multi-pass membrane protein</topology>
    </subcellularLocation>
</comment>
<keyword evidence="9 12" id="KW-0256">Endoplasmic reticulum</keyword>
<dbReference type="EC" id="2.4.1.-" evidence="12"/>
<evidence type="ECO:0000256" key="8">
    <source>
        <dbReference type="ARBA" id="ARBA00022692"/>
    </source>
</evidence>
<comment type="caution">
    <text evidence="12">Lacks conserved residue(s) required for the propagation of feature annotation.</text>
</comment>
<evidence type="ECO:0000256" key="11">
    <source>
        <dbReference type="ARBA" id="ARBA00023136"/>
    </source>
</evidence>
<proteinExistence type="inferred from homology"/>
<dbReference type="PANTHER" id="PTHR12468:SF2">
    <property type="entry name" value="GPI MANNOSYLTRANSFERASE 2"/>
    <property type="match status" value="1"/>
</dbReference>
<evidence type="ECO:0000256" key="7">
    <source>
        <dbReference type="ARBA" id="ARBA00022679"/>
    </source>
</evidence>
<comment type="pathway">
    <text evidence="2 12">Glycolipid biosynthesis; glycosylphosphatidylinositol-anchor biosynthesis.</text>
</comment>
<keyword evidence="5 12" id="KW-0337">GPI-anchor biosynthesis</keyword>
<sequence length="130" mass="14048">MLVATAKSNAENAHSATLMSLLAPFVRWDAVYFLAIADRGYVHEQEFAFFPGLPLLMRAVAAWIPGLQRDQALMLAGVIISNLSFVAAAVVLYRLGCVVLGDERQAYRAAILFAITPAGLFMSAMLVLAC</sequence>
<protein>
    <recommendedName>
        <fullName evidence="4 12">GPI mannosyltransferase 2</fullName>
        <ecNumber evidence="12">2.4.1.-</ecNumber>
    </recommendedName>
</protein>
<keyword evidence="14" id="KW-1185">Reference proteome</keyword>
<accession>A0AAD5XU15</accession>
<dbReference type="GO" id="GO:0004376">
    <property type="term" value="F:GPI mannosyltransferase activity"/>
    <property type="evidence" value="ECO:0007669"/>
    <property type="project" value="InterPro"/>
</dbReference>
<evidence type="ECO:0000313" key="13">
    <source>
        <dbReference type="EMBL" id="KAJ3183848.1"/>
    </source>
</evidence>
<dbReference type="EMBL" id="JADGJQ010000005">
    <property type="protein sequence ID" value="KAJ3183848.1"/>
    <property type="molecule type" value="Genomic_DNA"/>
</dbReference>
<evidence type="ECO:0000256" key="9">
    <source>
        <dbReference type="ARBA" id="ARBA00022824"/>
    </source>
</evidence>
<evidence type="ECO:0000256" key="4">
    <source>
        <dbReference type="ARBA" id="ARBA00013795"/>
    </source>
</evidence>
<dbReference type="GO" id="GO:0005789">
    <property type="term" value="C:endoplasmic reticulum membrane"/>
    <property type="evidence" value="ECO:0007669"/>
    <property type="project" value="UniProtKB-SubCell"/>
</dbReference>
<keyword evidence="6 12" id="KW-0328">Glycosyltransferase</keyword>
<evidence type="ECO:0000256" key="6">
    <source>
        <dbReference type="ARBA" id="ARBA00022676"/>
    </source>
</evidence>
<dbReference type="PANTHER" id="PTHR12468">
    <property type="entry name" value="GPI MANNOSYLTRANSFERASE 2"/>
    <property type="match status" value="1"/>
</dbReference>
<name>A0AAD5XU15_9FUNG</name>
<feature type="transmembrane region" description="Helical" evidence="12">
    <location>
        <begin position="72"/>
        <end position="95"/>
    </location>
</feature>
<evidence type="ECO:0000256" key="12">
    <source>
        <dbReference type="RuleBase" id="RU363112"/>
    </source>
</evidence>
<feature type="transmembrane region" description="Helical" evidence="12">
    <location>
        <begin position="107"/>
        <end position="129"/>
    </location>
</feature>